<feature type="domain" description="C2H2-type" evidence="5">
    <location>
        <begin position="230"/>
        <end position="257"/>
    </location>
</feature>
<dbReference type="Pfam" id="PF13912">
    <property type="entry name" value="zf-C2H2_6"/>
    <property type="match status" value="3"/>
</dbReference>
<evidence type="ECO:0000313" key="6">
    <source>
        <dbReference type="EnsemblMetazoa" id="ASTEI02761-PA"/>
    </source>
</evidence>
<keyword evidence="1" id="KW-0479">Metal-binding</keyword>
<keyword evidence="2" id="KW-0677">Repeat</keyword>
<dbReference type="Proteomes" id="UP000076408">
    <property type="component" value="Unassembled WGS sequence"/>
</dbReference>
<dbReference type="PROSITE" id="PS50157">
    <property type="entry name" value="ZINC_FINGER_C2H2_2"/>
    <property type="match status" value="7"/>
</dbReference>
<dbReference type="EnsemblMetazoa" id="ASTEI02761-RA">
    <property type="protein sequence ID" value="ASTEI02761-PA"/>
    <property type="gene ID" value="ASTEI02761"/>
</dbReference>
<feature type="domain" description="C2H2-type" evidence="5">
    <location>
        <begin position="287"/>
        <end position="314"/>
    </location>
</feature>
<dbReference type="SUPFAM" id="SSF57667">
    <property type="entry name" value="beta-beta-alpha zinc fingers"/>
    <property type="match status" value="4"/>
</dbReference>
<dbReference type="PROSITE" id="PS00028">
    <property type="entry name" value="ZINC_FINGER_C2H2_1"/>
    <property type="match status" value="6"/>
</dbReference>
<dbReference type="GO" id="GO:0005634">
    <property type="term" value="C:nucleus"/>
    <property type="evidence" value="ECO:0007669"/>
    <property type="project" value="TreeGrafter"/>
</dbReference>
<reference evidence="7" key="1">
    <citation type="journal article" date="2014" name="Genome Biol.">
        <title>Genome analysis of a major urban malaria vector mosquito, Anopheles stephensi.</title>
        <authorList>
            <person name="Jiang X."/>
            <person name="Peery A."/>
            <person name="Hall A.B."/>
            <person name="Sharma A."/>
            <person name="Chen X.G."/>
            <person name="Waterhouse R.M."/>
            <person name="Komissarov A."/>
            <person name="Riehle M.M."/>
            <person name="Shouche Y."/>
            <person name="Sharakhova M.V."/>
            <person name="Lawson D."/>
            <person name="Pakpour N."/>
            <person name="Arensburger P."/>
            <person name="Davidson V.L."/>
            <person name="Eiglmeier K."/>
            <person name="Emrich S."/>
            <person name="George P."/>
            <person name="Kennedy R.C."/>
            <person name="Mane S.P."/>
            <person name="Maslen G."/>
            <person name="Oringanje C."/>
            <person name="Qi Y."/>
            <person name="Settlage R."/>
            <person name="Tojo M."/>
            <person name="Tubio J.M."/>
            <person name="Unger M.F."/>
            <person name="Wang B."/>
            <person name="Vernick K.D."/>
            <person name="Ribeiro J.M."/>
            <person name="James A.A."/>
            <person name="Michel K."/>
            <person name="Riehle M.A."/>
            <person name="Luckhart S."/>
            <person name="Sharakhov I.V."/>
            <person name="Tu Z."/>
        </authorList>
    </citation>
    <scope>NUCLEOTIDE SEQUENCE [LARGE SCALE GENOMIC DNA]</scope>
    <source>
        <strain evidence="7">Indian</strain>
    </source>
</reference>
<dbReference type="AlphaFoldDB" id="A0A182Y2S5"/>
<dbReference type="InterPro" id="IPR013087">
    <property type="entry name" value="Znf_C2H2_type"/>
</dbReference>
<evidence type="ECO:0000313" key="7">
    <source>
        <dbReference type="Proteomes" id="UP000076408"/>
    </source>
</evidence>
<dbReference type="GO" id="GO:0045944">
    <property type="term" value="P:positive regulation of transcription by RNA polymerase II"/>
    <property type="evidence" value="ECO:0007669"/>
    <property type="project" value="TreeGrafter"/>
</dbReference>
<evidence type="ECO:0000256" key="2">
    <source>
        <dbReference type="ARBA" id="ARBA00022737"/>
    </source>
</evidence>
<evidence type="ECO:0000256" key="3">
    <source>
        <dbReference type="ARBA" id="ARBA00022771"/>
    </source>
</evidence>
<dbReference type="InterPro" id="IPR036236">
    <property type="entry name" value="Znf_C2H2_sf"/>
</dbReference>
<evidence type="ECO:0000256" key="4">
    <source>
        <dbReference type="ARBA" id="ARBA00022833"/>
    </source>
</evidence>
<keyword evidence="7" id="KW-1185">Reference proteome</keyword>
<sequence>MATFRLERFPHVCLVCLQHRPDNLLISFNTLDPSCGVQLLEVVEELMFPVLPELEHCTPRGVCEPCYTELNAFLAYRNRLKLVGKFVFSLAQLRNGQKNHLEELFREHQTELLMVLRELNITDKEETVVDGLLDEFNRRSNGERVEQAPIQQLQQERPEAEHEIGLDRSNANPRECLLPWRNRIPMQTRKLNRTKNLIAERSSHICKRCNRAFGTRRDLMQHKRSTHRDHMCDTCGLAFDTKFVLENHRKRHETVRQYRCEYCPLEYYTKAEKLLHVRRLHLNAFEVSCPECALVFRTKQTLAQHMKTHTNQRTHTCNTCGFSFKSHTHLNRHTKELHQGVQYRCEHCDMSYRRKDKLRMHVEKMHNQIQTYFVCDICLQSYDTDEKLQEHKAHHQTPKELQCGVCLGAYVTQHEYQTHLCITYRENYVCCNRDFKYHYFYNKHAFLVHGVQSNVRVKPVDGLLLGQYRAKRKQAERCPKCEREFGTRQQKKLHMETCGLVQHDGATPGCGGRKA</sequence>
<dbReference type="Pfam" id="PF00096">
    <property type="entry name" value="zf-C2H2"/>
    <property type="match status" value="2"/>
</dbReference>
<feature type="domain" description="C2H2-type" evidence="5">
    <location>
        <begin position="373"/>
        <end position="400"/>
    </location>
</feature>
<dbReference type="VEuPathDB" id="VectorBase:ASTEI20_043636"/>
<dbReference type="Gene3D" id="3.30.160.60">
    <property type="entry name" value="Classic Zinc Finger"/>
    <property type="match status" value="3"/>
</dbReference>
<dbReference type="PANTHER" id="PTHR24403:SF67">
    <property type="entry name" value="FI01116P-RELATED"/>
    <property type="match status" value="1"/>
</dbReference>
<evidence type="ECO:0000259" key="5">
    <source>
        <dbReference type="PROSITE" id="PS50157"/>
    </source>
</evidence>
<dbReference type="OMA" id="SHICKRC"/>
<feature type="domain" description="C2H2-type" evidence="5">
    <location>
        <begin position="476"/>
        <end position="508"/>
    </location>
</feature>
<dbReference type="SMART" id="SM00355">
    <property type="entry name" value="ZnF_C2H2"/>
    <property type="match status" value="8"/>
</dbReference>
<protein>
    <recommendedName>
        <fullName evidence="5">C2H2-type domain-containing protein</fullName>
    </recommendedName>
</protein>
<dbReference type="GO" id="GO:0008270">
    <property type="term" value="F:zinc ion binding"/>
    <property type="evidence" value="ECO:0007669"/>
    <property type="project" value="UniProtKB-KW"/>
</dbReference>
<keyword evidence="4" id="KW-0862">Zinc</keyword>
<reference evidence="6" key="2">
    <citation type="submission" date="2020-05" db="UniProtKB">
        <authorList>
            <consortium name="EnsemblMetazoa"/>
        </authorList>
    </citation>
    <scope>IDENTIFICATION</scope>
    <source>
        <strain evidence="6">Indian</strain>
    </source>
</reference>
<keyword evidence="3" id="KW-0863">Zinc-finger</keyword>
<evidence type="ECO:0000256" key="1">
    <source>
        <dbReference type="ARBA" id="ARBA00022723"/>
    </source>
</evidence>
<feature type="domain" description="C2H2-type" evidence="5">
    <location>
        <begin position="315"/>
        <end position="343"/>
    </location>
</feature>
<name>A0A182Y2S5_ANOST</name>
<dbReference type="VEuPathDB" id="VectorBase:ASTEI02761"/>
<dbReference type="STRING" id="30069.A0A182Y2S5"/>
<dbReference type="InterPro" id="IPR050688">
    <property type="entry name" value="Zinc_finger/UBP_domain"/>
</dbReference>
<dbReference type="PANTHER" id="PTHR24403">
    <property type="entry name" value="ZINC FINGER PROTEIN"/>
    <property type="match status" value="1"/>
</dbReference>
<feature type="domain" description="C2H2-type" evidence="5">
    <location>
        <begin position="343"/>
        <end position="371"/>
    </location>
</feature>
<feature type="domain" description="C2H2-type" evidence="5">
    <location>
        <begin position="204"/>
        <end position="227"/>
    </location>
</feature>
<proteinExistence type="predicted"/>
<accession>A0A182Y2S5</accession>
<organism evidence="6 7">
    <name type="scientific">Anopheles stephensi</name>
    <name type="common">Indo-Pakistan malaria mosquito</name>
    <dbReference type="NCBI Taxonomy" id="30069"/>
    <lineage>
        <taxon>Eukaryota</taxon>
        <taxon>Metazoa</taxon>
        <taxon>Ecdysozoa</taxon>
        <taxon>Arthropoda</taxon>
        <taxon>Hexapoda</taxon>
        <taxon>Insecta</taxon>
        <taxon>Pterygota</taxon>
        <taxon>Neoptera</taxon>
        <taxon>Endopterygota</taxon>
        <taxon>Diptera</taxon>
        <taxon>Nematocera</taxon>
        <taxon>Culicoidea</taxon>
        <taxon>Culicidae</taxon>
        <taxon>Anophelinae</taxon>
        <taxon>Anopheles</taxon>
    </lineage>
</organism>
<dbReference type="VEuPathDB" id="VectorBase:ASTE001024"/>